<dbReference type="Gene3D" id="3.30.428.10">
    <property type="entry name" value="HIT-like"/>
    <property type="match status" value="1"/>
</dbReference>
<dbReference type="Pfam" id="PF01230">
    <property type="entry name" value="HIT"/>
    <property type="match status" value="1"/>
</dbReference>
<gene>
    <name evidence="3" type="ORF">HHL25_14525</name>
</gene>
<dbReference type="InterPro" id="IPR011146">
    <property type="entry name" value="HIT-like"/>
</dbReference>
<dbReference type="GO" id="GO:0003824">
    <property type="term" value="F:catalytic activity"/>
    <property type="evidence" value="ECO:0007669"/>
    <property type="project" value="InterPro"/>
</dbReference>
<evidence type="ECO:0000313" key="4">
    <source>
        <dbReference type="Proteomes" id="UP000541470"/>
    </source>
</evidence>
<feature type="domain" description="HIT" evidence="2">
    <location>
        <begin position="46"/>
        <end position="115"/>
    </location>
</feature>
<dbReference type="PIRSF" id="PIRSF000714">
    <property type="entry name" value="HIT"/>
    <property type="match status" value="1"/>
</dbReference>
<evidence type="ECO:0000313" key="3">
    <source>
        <dbReference type="EMBL" id="NML75344.1"/>
    </source>
</evidence>
<dbReference type="SUPFAM" id="SSF54197">
    <property type="entry name" value="HIT-like"/>
    <property type="match status" value="1"/>
</dbReference>
<dbReference type="InterPro" id="IPR036265">
    <property type="entry name" value="HIT-like_sf"/>
</dbReference>
<dbReference type="InterPro" id="IPR026026">
    <property type="entry name" value="HIT_Hint"/>
</dbReference>
<comment type="caution">
    <text evidence="3">The sequence shown here is derived from an EMBL/GenBank/DDBJ whole genome shotgun (WGS) entry which is preliminary data.</text>
</comment>
<dbReference type="EMBL" id="JABBGK010000002">
    <property type="protein sequence ID" value="NML75344.1"/>
    <property type="molecule type" value="Genomic_DNA"/>
</dbReference>
<organism evidence="3 4">
    <name type="scientific">Rhizobium terricola</name>
    <dbReference type="NCBI Taxonomy" id="2728849"/>
    <lineage>
        <taxon>Bacteria</taxon>
        <taxon>Pseudomonadati</taxon>
        <taxon>Pseudomonadota</taxon>
        <taxon>Alphaproteobacteria</taxon>
        <taxon>Hyphomicrobiales</taxon>
        <taxon>Rhizobiaceae</taxon>
        <taxon>Rhizobium/Agrobacterium group</taxon>
        <taxon>Rhizobium</taxon>
    </lineage>
</organism>
<evidence type="ECO:0000259" key="2">
    <source>
        <dbReference type="PROSITE" id="PS51084"/>
    </source>
</evidence>
<reference evidence="3 4" key="1">
    <citation type="submission" date="2020-04" db="EMBL/GenBank/DDBJ databases">
        <title>Rhizobium sp. S-51 isolated from soil.</title>
        <authorList>
            <person name="Dahal R.H."/>
        </authorList>
    </citation>
    <scope>NUCLEOTIDE SEQUENCE [LARGE SCALE GENOMIC DNA]</scope>
    <source>
        <strain evidence="3 4">S-51</strain>
    </source>
</reference>
<dbReference type="AlphaFoldDB" id="A0A7Y0FX61"/>
<proteinExistence type="predicted"/>
<sequence>MKRENDRRNTLNQFVLDERLARDSGLLVHLGLCELRLINDSRWPWLVLVPKRPGISEVFDLTPLDQAVLTFEQNTVAAALKTVTGATKINIAAIGNVVRQLHVHVIARVEGDPNWPGPVWGHGTAIPYGEDARRQLQQKLLEALHS</sequence>
<evidence type="ECO:0000256" key="1">
    <source>
        <dbReference type="PROSITE-ProRule" id="PRU00464"/>
    </source>
</evidence>
<dbReference type="Proteomes" id="UP000541470">
    <property type="component" value="Unassembled WGS sequence"/>
</dbReference>
<protein>
    <submittedName>
        <fullName evidence="3">HIT family protein</fullName>
    </submittedName>
</protein>
<name>A0A7Y0FX61_9HYPH</name>
<accession>A0A7Y0FX61</accession>
<dbReference type="PROSITE" id="PS51084">
    <property type="entry name" value="HIT_2"/>
    <property type="match status" value="1"/>
</dbReference>
<comment type="caution">
    <text evidence="1">Lacks conserved residue(s) required for the propagation of feature annotation.</text>
</comment>
<keyword evidence="4" id="KW-1185">Reference proteome</keyword>